<accession>A0AAD5XPN0</accession>
<organism evidence="2 3">
    <name type="scientific">Geranomyces variabilis</name>
    <dbReference type="NCBI Taxonomy" id="109894"/>
    <lineage>
        <taxon>Eukaryota</taxon>
        <taxon>Fungi</taxon>
        <taxon>Fungi incertae sedis</taxon>
        <taxon>Chytridiomycota</taxon>
        <taxon>Chytridiomycota incertae sedis</taxon>
        <taxon>Chytridiomycetes</taxon>
        <taxon>Spizellomycetales</taxon>
        <taxon>Powellomycetaceae</taxon>
        <taxon>Geranomyces</taxon>
    </lineage>
</organism>
<dbReference type="AlphaFoldDB" id="A0AAD5XPN0"/>
<dbReference type="Proteomes" id="UP001212152">
    <property type="component" value="Unassembled WGS sequence"/>
</dbReference>
<sequence>MPEHQHAKTPSEIAEHATTKPGGKHPSASASKSTSRPAGKSTEEYPPNSNKHATEGAGKGVGGGKQSSR</sequence>
<keyword evidence="3" id="KW-1185">Reference proteome</keyword>
<evidence type="ECO:0000313" key="2">
    <source>
        <dbReference type="EMBL" id="KAJ3176878.1"/>
    </source>
</evidence>
<gene>
    <name evidence="2" type="ORF">HDU87_004810</name>
</gene>
<feature type="region of interest" description="Disordered" evidence="1">
    <location>
        <begin position="1"/>
        <end position="69"/>
    </location>
</feature>
<evidence type="ECO:0000256" key="1">
    <source>
        <dbReference type="SAM" id="MobiDB-lite"/>
    </source>
</evidence>
<comment type="caution">
    <text evidence="2">The sequence shown here is derived from an EMBL/GenBank/DDBJ whole genome shotgun (WGS) entry which is preliminary data.</text>
</comment>
<evidence type="ECO:0000313" key="3">
    <source>
        <dbReference type="Proteomes" id="UP001212152"/>
    </source>
</evidence>
<dbReference type="EMBL" id="JADGJQ010000037">
    <property type="protein sequence ID" value="KAJ3176878.1"/>
    <property type="molecule type" value="Genomic_DNA"/>
</dbReference>
<protein>
    <submittedName>
        <fullName evidence="2">Uncharacterized protein</fullName>
    </submittedName>
</protein>
<feature type="compositionally biased region" description="Gly residues" evidence="1">
    <location>
        <begin position="57"/>
        <end position="69"/>
    </location>
</feature>
<name>A0AAD5XPN0_9FUNG</name>
<reference evidence="2" key="1">
    <citation type="submission" date="2020-05" db="EMBL/GenBank/DDBJ databases">
        <title>Phylogenomic resolution of chytrid fungi.</title>
        <authorList>
            <person name="Stajich J.E."/>
            <person name="Amses K."/>
            <person name="Simmons R."/>
            <person name="Seto K."/>
            <person name="Myers J."/>
            <person name="Bonds A."/>
            <person name="Quandt C.A."/>
            <person name="Barry K."/>
            <person name="Liu P."/>
            <person name="Grigoriev I."/>
            <person name="Longcore J.E."/>
            <person name="James T.Y."/>
        </authorList>
    </citation>
    <scope>NUCLEOTIDE SEQUENCE</scope>
    <source>
        <strain evidence="2">JEL0379</strain>
    </source>
</reference>
<proteinExistence type="predicted"/>